<keyword evidence="1 5" id="KW-0378">Hydrolase</keyword>
<dbReference type="InterPro" id="IPR029058">
    <property type="entry name" value="AB_hydrolase_fold"/>
</dbReference>
<comment type="caution">
    <text evidence="5">The sequence shown here is derived from an EMBL/GenBank/DDBJ whole genome shotgun (WGS) entry which is preliminary data.</text>
</comment>
<reference evidence="5 6" key="1">
    <citation type="submission" date="2017-07" db="EMBL/GenBank/DDBJ databases">
        <title>Draft genome of Ochrobactrum lupini type strain LUP21.</title>
        <authorList>
            <person name="Krzyzanowska D.M."/>
            <person name="Jafra S."/>
        </authorList>
    </citation>
    <scope>NUCLEOTIDE SEQUENCE [LARGE SCALE GENOMIC DNA]</scope>
    <source>
        <strain evidence="5 6">LUP21</strain>
    </source>
</reference>
<dbReference type="InterPro" id="IPR049492">
    <property type="entry name" value="BD-FAE-like_dom"/>
</dbReference>
<evidence type="ECO:0000313" key="6">
    <source>
        <dbReference type="Proteomes" id="UP000216363"/>
    </source>
</evidence>
<evidence type="ECO:0000259" key="4">
    <source>
        <dbReference type="Pfam" id="PF20434"/>
    </source>
</evidence>
<evidence type="ECO:0000256" key="1">
    <source>
        <dbReference type="ARBA" id="ARBA00022801"/>
    </source>
</evidence>
<dbReference type="Pfam" id="PF20434">
    <property type="entry name" value="BD-FAE"/>
    <property type="match status" value="1"/>
</dbReference>
<name>A0A256GZ10_9HYPH</name>
<feature type="domain" description="Peptidase S9 prolyl oligopeptidase catalytic" evidence="3">
    <location>
        <begin position="299"/>
        <end position="373"/>
    </location>
</feature>
<dbReference type="Pfam" id="PF00326">
    <property type="entry name" value="Peptidase_S9"/>
    <property type="match status" value="1"/>
</dbReference>
<evidence type="ECO:0000259" key="3">
    <source>
        <dbReference type="Pfam" id="PF00326"/>
    </source>
</evidence>
<feature type="compositionally biased region" description="Basic and acidic residues" evidence="2">
    <location>
        <begin position="1"/>
        <end position="10"/>
    </location>
</feature>
<proteinExistence type="predicted"/>
<gene>
    <name evidence="5" type="ORF">CES86_0073</name>
</gene>
<dbReference type="GO" id="GO:0006508">
    <property type="term" value="P:proteolysis"/>
    <property type="evidence" value="ECO:0007669"/>
    <property type="project" value="InterPro"/>
</dbReference>
<dbReference type="Proteomes" id="UP000216363">
    <property type="component" value="Unassembled WGS sequence"/>
</dbReference>
<dbReference type="EMBL" id="NNRN01000029">
    <property type="protein sequence ID" value="OYR32417.1"/>
    <property type="molecule type" value="Genomic_DNA"/>
</dbReference>
<dbReference type="InterPro" id="IPR050300">
    <property type="entry name" value="GDXG_lipolytic_enzyme"/>
</dbReference>
<dbReference type="PANTHER" id="PTHR48081:SF6">
    <property type="entry name" value="PEPTIDASE S9 PROLYL OLIGOPEPTIDASE CATALYTIC DOMAIN-CONTAINING PROTEIN"/>
    <property type="match status" value="1"/>
</dbReference>
<feature type="region of interest" description="Disordered" evidence="2">
    <location>
        <begin position="1"/>
        <end position="22"/>
    </location>
</feature>
<dbReference type="InterPro" id="IPR001375">
    <property type="entry name" value="Peptidase_S9_cat"/>
</dbReference>
<accession>A0A256GZ10</accession>
<evidence type="ECO:0000313" key="5">
    <source>
        <dbReference type="EMBL" id="OYR32417.1"/>
    </source>
</evidence>
<dbReference type="Gene3D" id="3.40.50.1820">
    <property type="entry name" value="alpha/beta hydrolase"/>
    <property type="match status" value="1"/>
</dbReference>
<protein>
    <submittedName>
        <fullName evidence="5">Alpha/beta hydrolase fold family protein</fullName>
    </submittedName>
</protein>
<dbReference type="AlphaFoldDB" id="A0A256GZ10"/>
<dbReference type="GO" id="GO:0008236">
    <property type="term" value="F:serine-type peptidase activity"/>
    <property type="evidence" value="ECO:0007669"/>
    <property type="project" value="InterPro"/>
</dbReference>
<feature type="domain" description="BD-FAE-like" evidence="4">
    <location>
        <begin position="184"/>
        <end position="275"/>
    </location>
</feature>
<organism evidence="5 6">
    <name type="scientific">Brucella lupini</name>
    <dbReference type="NCBI Taxonomy" id="255457"/>
    <lineage>
        <taxon>Bacteria</taxon>
        <taxon>Pseudomonadati</taxon>
        <taxon>Pseudomonadota</taxon>
        <taxon>Alphaproteobacteria</taxon>
        <taxon>Hyphomicrobiales</taxon>
        <taxon>Brucellaceae</taxon>
        <taxon>Brucella/Ochrobactrum group</taxon>
        <taxon>Brucella</taxon>
    </lineage>
</organism>
<dbReference type="SUPFAM" id="SSF53474">
    <property type="entry name" value="alpha/beta-Hydrolases"/>
    <property type="match status" value="1"/>
</dbReference>
<evidence type="ECO:0000256" key="2">
    <source>
        <dbReference type="SAM" id="MobiDB-lite"/>
    </source>
</evidence>
<dbReference type="PANTHER" id="PTHR48081">
    <property type="entry name" value="AB HYDROLASE SUPERFAMILY PROTEIN C4A8.06C"/>
    <property type="match status" value="1"/>
</dbReference>
<sequence length="378" mass="40083">MAQRVGHQEMKAATPESELKQTRREWTQTSSILAAMRQTCLVASVFLGASSVNADENGTAPSGVLAERTVAAVEEDGPRDRMTPESTLANLLNHPAFAGHARLLLPWDDRAYDETMPISEIGSLLPYHSNVDPDVVVSALNRMINDADDGNTIFYDIYTPEEKRAEPGRANTGLFFFRGRPGAPFAIVAPGGGFAYVGSVHEGFPYAAEISKAGYNAFVLKYRVGSGGGVATEDLAAALAYVFRNADALDVSTADYSLWGSSAGARMAAAIGSHGAAAFGGGDLPKPSAVVMAYTGHSDMSANEPPTFVVVGERDGIAPPSAMERRVAALRKTGTEVAYRKYQNLGHGFGPGTGTSAEGWIADAVRFWEKFIKPGSVQ</sequence>